<keyword evidence="2" id="KW-1185">Reference proteome</keyword>
<evidence type="ECO:0000313" key="1">
    <source>
        <dbReference type="EMBL" id="CEG42707.1"/>
    </source>
</evidence>
<sequence length="75" mass="8478">MTMGNRKRFLAACTDFFAFILDVASRSHLALIRGHLSDSYLCLCVYEWNGIGARDEHNLLQPGGHKCLCIFTNML</sequence>
<reference evidence="2" key="1">
    <citation type="submission" date="2014-09" db="EMBL/GenBank/DDBJ databases">
        <authorList>
            <person name="Sharma Rahul"/>
            <person name="Thines Marco"/>
        </authorList>
    </citation>
    <scope>NUCLEOTIDE SEQUENCE [LARGE SCALE GENOMIC DNA]</scope>
</reference>
<proteinExistence type="predicted"/>
<evidence type="ECO:0000313" key="2">
    <source>
        <dbReference type="Proteomes" id="UP000054928"/>
    </source>
</evidence>
<organism evidence="1 2">
    <name type="scientific">Plasmopara halstedii</name>
    <name type="common">Downy mildew of sunflower</name>
    <dbReference type="NCBI Taxonomy" id="4781"/>
    <lineage>
        <taxon>Eukaryota</taxon>
        <taxon>Sar</taxon>
        <taxon>Stramenopiles</taxon>
        <taxon>Oomycota</taxon>
        <taxon>Peronosporomycetes</taxon>
        <taxon>Peronosporales</taxon>
        <taxon>Peronosporaceae</taxon>
        <taxon>Plasmopara</taxon>
    </lineage>
</organism>
<dbReference type="Proteomes" id="UP000054928">
    <property type="component" value="Unassembled WGS sequence"/>
</dbReference>
<accession>A0A0N7L5X7</accession>
<name>A0A0N7L5X7_PLAHL</name>
<protein>
    <submittedName>
        <fullName evidence="1">Uncharacterized protein</fullName>
    </submittedName>
</protein>
<dbReference type="EMBL" id="CCYD01000645">
    <property type="protein sequence ID" value="CEG42707.1"/>
    <property type="molecule type" value="Genomic_DNA"/>
</dbReference>
<dbReference type="AlphaFoldDB" id="A0A0N7L5X7"/>
<dbReference type="GeneID" id="59052645"/>
<dbReference type="RefSeq" id="XP_036263233.1">
    <property type="nucleotide sequence ID" value="XM_036407539.1"/>
</dbReference>